<sequence length="92" mass="10314">MVAPTEGVPDPTKPWLEDELQLSKDLESERIIPLTPAVHEGESLQLSSEPSELQEEEEAVANATRVTQRLNKVQPSYEFEPEEDVSTTHNTD</sequence>
<feature type="region of interest" description="Disordered" evidence="1">
    <location>
        <begin position="36"/>
        <end position="92"/>
    </location>
</feature>
<gene>
    <name evidence="2" type="ORF">V5799_021914</name>
</gene>
<reference evidence="2 3" key="1">
    <citation type="journal article" date="2023" name="Arcadia Sci">
        <title>De novo assembly of a long-read Amblyomma americanum tick genome.</title>
        <authorList>
            <person name="Chou S."/>
            <person name="Poskanzer K.E."/>
            <person name="Rollins M."/>
            <person name="Thuy-Boun P.S."/>
        </authorList>
    </citation>
    <scope>NUCLEOTIDE SEQUENCE [LARGE SCALE GENOMIC DNA]</scope>
    <source>
        <strain evidence="2">F_SG_1</strain>
        <tissue evidence="2">Salivary glands</tissue>
    </source>
</reference>
<dbReference type="Proteomes" id="UP001321473">
    <property type="component" value="Unassembled WGS sequence"/>
</dbReference>
<proteinExistence type="predicted"/>
<dbReference type="AlphaFoldDB" id="A0AAQ4FNH1"/>
<feature type="compositionally biased region" description="Polar residues" evidence="1">
    <location>
        <begin position="64"/>
        <end position="74"/>
    </location>
</feature>
<evidence type="ECO:0000313" key="3">
    <source>
        <dbReference type="Proteomes" id="UP001321473"/>
    </source>
</evidence>
<evidence type="ECO:0000313" key="2">
    <source>
        <dbReference type="EMBL" id="KAK8788311.1"/>
    </source>
</evidence>
<organism evidence="2 3">
    <name type="scientific">Amblyomma americanum</name>
    <name type="common">Lone star tick</name>
    <dbReference type="NCBI Taxonomy" id="6943"/>
    <lineage>
        <taxon>Eukaryota</taxon>
        <taxon>Metazoa</taxon>
        <taxon>Ecdysozoa</taxon>
        <taxon>Arthropoda</taxon>
        <taxon>Chelicerata</taxon>
        <taxon>Arachnida</taxon>
        <taxon>Acari</taxon>
        <taxon>Parasitiformes</taxon>
        <taxon>Ixodida</taxon>
        <taxon>Ixodoidea</taxon>
        <taxon>Ixodidae</taxon>
        <taxon>Amblyomminae</taxon>
        <taxon>Amblyomma</taxon>
    </lineage>
</organism>
<keyword evidence="3" id="KW-1185">Reference proteome</keyword>
<accession>A0AAQ4FNH1</accession>
<evidence type="ECO:0000256" key="1">
    <source>
        <dbReference type="SAM" id="MobiDB-lite"/>
    </source>
</evidence>
<dbReference type="EMBL" id="JARKHS020000951">
    <property type="protein sequence ID" value="KAK8788311.1"/>
    <property type="molecule type" value="Genomic_DNA"/>
</dbReference>
<protein>
    <submittedName>
        <fullName evidence="2">Uncharacterized protein</fullName>
    </submittedName>
</protein>
<comment type="caution">
    <text evidence="2">The sequence shown here is derived from an EMBL/GenBank/DDBJ whole genome shotgun (WGS) entry which is preliminary data.</text>
</comment>
<name>A0AAQ4FNH1_AMBAM</name>